<evidence type="ECO:0000256" key="6">
    <source>
        <dbReference type="SAM" id="MobiDB-lite"/>
    </source>
</evidence>
<dbReference type="InterPro" id="IPR012926">
    <property type="entry name" value="TMEM120A/B"/>
</dbReference>
<evidence type="ECO:0000256" key="4">
    <source>
        <dbReference type="ARBA" id="ARBA00022989"/>
    </source>
</evidence>
<keyword evidence="9" id="KW-1185">Reference proteome</keyword>
<comment type="caution">
    <text evidence="8">The sequence shown here is derived from an EMBL/GenBank/DDBJ whole genome shotgun (WGS) entry which is preliminary data.</text>
</comment>
<feature type="region of interest" description="Disordered" evidence="6">
    <location>
        <begin position="422"/>
        <end position="494"/>
    </location>
</feature>
<proteinExistence type="inferred from homology"/>
<sequence>MEHSNIDACIEEWETLSNEYRCLEKIHKEYRQKLDELTQLQQKCVKGISHQRYRIGVIKQSLKKLKHKHRDDPDNQERNDLLQTDLIRRKAQLYDMENSIPKPNGTYLKIILGNINVSILNKEEKYRYKDEYEKFKLVINLVAFAISTFNLLTNFRTVDLLHMFLLVWYYCTLTIRESILKVNGSRIKGWWRAHHFISTVLSGILLIWPNGETYYAFRKQFMSFNMYISFVQYLLFMYQRGCLYRLKALGESHNMDITVEGFHSWMWRGLGFIIPFLLIGYLWELYNAYTLYLLSLSQNAEWHVSTLAALFLLLFLGNTLTTLSVIPQKIKERMKFKYRFTRLDKYIWTHKKRRVSFRNPESPQRRTPAARAASFTRKGSGGVKEEDEPLIDANQLTKEMVYNARVNDVDDETQQQLEDMLDIVPKDIDFEEIDRENETDNEGSETDNEGSETDNEASDTDNEGSENDNEVSEKDNEVSEIGKQQAESETKKDK</sequence>
<evidence type="ECO:0000256" key="7">
    <source>
        <dbReference type="SAM" id="Phobius"/>
    </source>
</evidence>
<comment type="subcellular location">
    <subcellularLocation>
        <location evidence="1">Membrane</location>
        <topology evidence="1">Multi-pass membrane protein</topology>
    </subcellularLocation>
</comment>
<keyword evidence="5 7" id="KW-0472">Membrane</keyword>
<evidence type="ECO:0000256" key="2">
    <source>
        <dbReference type="ARBA" id="ARBA00009700"/>
    </source>
</evidence>
<feature type="transmembrane region" description="Helical" evidence="7">
    <location>
        <begin position="265"/>
        <end position="283"/>
    </location>
</feature>
<feature type="transmembrane region" description="Helical" evidence="7">
    <location>
        <begin position="137"/>
        <end position="155"/>
    </location>
</feature>
<dbReference type="EMBL" id="JAWZYT010001354">
    <property type="protein sequence ID" value="KAK4313060.1"/>
    <property type="molecule type" value="Genomic_DNA"/>
</dbReference>
<evidence type="ECO:0000256" key="5">
    <source>
        <dbReference type="ARBA" id="ARBA00023136"/>
    </source>
</evidence>
<evidence type="ECO:0000256" key="3">
    <source>
        <dbReference type="ARBA" id="ARBA00022692"/>
    </source>
</evidence>
<organism evidence="8 9">
    <name type="scientific">Petrolisthes manimaculis</name>
    <dbReference type="NCBI Taxonomy" id="1843537"/>
    <lineage>
        <taxon>Eukaryota</taxon>
        <taxon>Metazoa</taxon>
        <taxon>Ecdysozoa</taxon>
        <taxon>Arthropoda</taxon>
        <taxon>Crustacea</taxon>
        <taxon>Multicrustacea</taxon>
        <taxon>Malacostraca</taxon>
        <taxon>Eumalacostraca</taxon>
        <taxon>Eucarida</taxon>
        <taxon>Decapoda</taxon>
        <taxon>Pleocyemata</taxon>
        <taxon>Anomura</taxon>
        <taxon>Galatheoidea</taxon>
        <taxon>Porcellanidae</taxon>
        <taxon>Petrolisthes</taxon>
    </lineage>
</organism>
<feature type="transmembrane region" description="Helical" evidence="7">
    <location>
        <begin position="221"/>
        <end position="238"/>
    </location>
</feature>
<keyword evidence="4 7" id="KW-1133">Transmembrane helix</keyword>
<feature type="transmembrane region" description="Helical" evidence="7">
    <location>
        <begin position="303"/>
        <end position="326"/>
    </location>
</feature>
<comment type="similarity">
    <text evidence="2">Belongs to the TMEM120 family.</text>
</comment>
<feature type="transmembrane region" description="Helical" evidence="7">
    <location>
        <begin position="191"/>
        <end position="209"/>
    </location>
</feature>
<name>A0AAE1PTC5_9EUCA</name>
<dbReference type="GO" id="GO:0016020">
    <property type="term" value="C:membrane"/>
    <property type="evidence" value="ECO:0007669"/>
    <property type="project" value="UniProtKB-SubCell"/>
</dbReference>
<feature type="compositionally biased region" description="Acidic residues" evidence="6">
    <location>
        <begin position="429"/>
        <end position="470"/>
    </location>
</feature>
<dbReference type="AlphaFoldDB" id="A0AAE1PTC5"/>
<evidence type="ECO:0000313" key="8">
    <source>
        <dbReference type="EMBL" id="KAK4313060.1"/>
    </source>
</evidence>
<feature type="region of interest" description="Disordered" evidence="6">
    <location>
        <begin position="357"/>
        <end position="390"/>
    </location>
</feature>
<accession>A0AAE1PTC5</accession>
<keyword evidence="3 7" id="KW-0812">Transmembrane</keyword>
<dbReference type="PANTHER" id="PTHR21433">
    <property type="entry name" value="TRANSMEMBRANE PROTEIN INDUCED BY TUMOR NECROSIS FACTOR ALPHA"/>
    <property type="match status" value="1"/>
</dbReference>
<evidence type="ECO:0000313" key="9">
    <source>
        <dbReference type="Proteomes" id="UP001292094"/>
    </source>
</evidence>
<dbReference type="Proteomes" id="UP001292094">
    <property type="component" value="Unassembled WGS sequence"/>
</dbReference>
<feature type="transmembrane region" description="Helical" evidence="7">
    <location>
        <begin position="161"/>
        <end position="179"/>
    </location>
</feature>
<protein>
    <recommendedName>
        <fullName evidence="10">Transmembrane protein 120 homolog</fullName>
    </recommendedName>
</protein>
<dbReference type="Pfam" id="PF07851">
    <property type="entry name" value="TMEM120A-B"/>
    <property type="match status" value="1"/>
</dbReference>
<dbReference type="PANTHER" id="PTHR21433:SF0">
    <property type="entry name" value="TRANSMEMBRANE PROTEIN 120 HOMOLOG"/>
    <property type="match status" value="1"/>
</dbReference>
<evidence type="ECO:0008006" key="10">
    <source>
        <dbReference type="Google" id="ProtNLM"/>
    </source>
</evidence>
<gene>
    <name evidence="8" type="ORF">Pmani_015579</name>
</gene>
<evidence type="ECO:0000256" key="1">
    <source>
        <dbReference type="ARBA" id="ARBA00004141"/>
    </source>
</evidence>
<reference evidence="8" key="1">
    <citation type="submission" date="2023-11" db="EMBL/GenBank/DDBJ databases">
        <title>Genome assemblies of two species of porcelain crab, Petrolisthes cinctipes and Petrolisthes manimaculis (Anomura: Porcellanidae).</title>
        <authorList>
            <person name="Angst P."/>
        </authorList>
    </citation>
    <scope>NUCLEOTIDE SEQUENCE</scope>
    <source>
        <strain evidence="8">PB745_02</strain>
        <tissue evidence="8">Gill</tissue>
    </source>
</reference>